<evidence type="ECO:0000256" key="1">
    <source>
        <dbReference type="SAM" id="SignalP"/>
    </source>
</evidence>
<proteinExistence type="predicted"/>
<comment type="caution">
    <text evidence="3">The sequence shown here is derived from an EMBL/GenBank/DDBJ whole genome shotgun (WGS) entry which is preliminary data.</text>
</comment>
<dbReference type="Pfam" id="PF05229">
    <property type="entry name" value="SCPU"/>
    <property type="match status" value="1"/>
</dbReference>
<organism evidence="3 4">
    <name type="scientific">Providencia burhodogranariea DSM 19968</name>
    <dbReference type="NCBI Taxonomy" id="1141662"/>
    <lineage>
        <taxon>Bacteria</taxon>
        <taxon>Pseudomonadati</taxon>
        <taxon>Pseudomonadota</taxon>
        <taxon>Gammaproteobacteria</taxon>
        <taxon>Enterobacterales</taxon>
        <taxon>Morganellaceae</taxon>
        <taxon>Providencia</taxon>
    </lineage>
</organism>
<protein>
    <submittedName>
        <fullName evidence="3">Lipoprotein</fullName>
    </submittedName>
</protein>
<feature type="signal peptide" evidence="1">
    <location>
        <begin position="1"/>
        <end position="22"/>
    </location>
</feature>
<keyword evidence="3" id="KW-0449">Lipoprotein</keyword>
<evidence type="ECO:0000313" key="3">
    <source>
        <dbReference type="EMBL" id="EKT60700.1"/>
    </source>
</evidence>
<dbReference type="AlphaFoldDB" id="K8WWV6"/>
<dbReference type="InterPro" id="IPR053167">
    <property type="entry name" value="Spore_coat_component"/>
</dbReference>
<dbReference type="InterPro" id="IPR007893">
    <property type="entry name" value="Spore_coat_U/FanG"/>
</dbReference>
<name>K8WWV6_9GAMM</name>
<dbReference type="Proteomes" id="UP000009336">
    <property type="component" value="Unassembled WGS sequence"/>
</dbReference>
<dbReference type="RefSeq" id="WP_008912340.1">
    <property type="nucleotide sequence ID" value="NZ_KB233223.1"/>
</dbReference>
<sequence length="158" mass="16529">MLNKIKYLILIGAVSVTASSFASTTTDNKTANGNMNVSLTVLKACTVSVSDMSFGSQFSNAGDRTTNATASVICTQGTEYNLTADSAHDYTLNDGNGNKVSYQLYADEAGQVPMTVGSTNTGNGATQELKIYGKIAANSLQQAPAGIYQDTVSILVNY</sequence>
<reference evidence="3 4" key="1">
    <citation type="journal article" date="2012" name="BMC Genomics">
        <title>Comparative genomics of bacteria in the genus Providencia isolated from wild Drosophila melanogaster.</title>
        <authorList>
            <person name="Galac M.R."/>
            <person name="Lazzaro B.P."/>
        </authorList>
    </citation>
    <scope>NUCLEOTIDE SEQUENCE [LARGE SCALE GENOMIC DNA]</scope>
    <source>
        <strain evidence="3 4">DSM 19968</strain>
    </source>
</reference>
<feature type="domain" description="Spore coat protein U/FanG" evidence="2">
    <location>
        <begin position="32"/>
        <end position="154"/>
    </location>
</feature>
<dbReference type="STRING" id="1141662.OOA_11708"/>
<accession>K8WWV6</accession>
<dbReference type="OrthoDB" id="6465762at2"/>
<dbReference type="eggNOG" id="COG5430">
    <property type="taxonomic scope" value="Bacteria"/>
</dbReference>
<feature type="chain" id="PRO_5003923804" evidence="1">
    <location>
        <begin position="23"/>
        <end position="158"/>
    </location>
</feature>
<keyword evidence="1" id="KW-0732">Signal</keyword>
<dbReference type="SMART" id="SM00972">
    <property type="entry name" value="SCPU"/>
    <property type="match status" value="1"/>
</dbReference>
<evidence type="ECO:0000313" key="4">
    <source>
        <dbReference type="Proteomes" id="UP000009336"/>
    </source>
</evidence>
<dbReference type="HOGENOM" id="CLU_139023_0_0_6"/>
<dbReference type="PATRIC" id="fig|1141662.3.peg.2371"/>
<gene>
    <name evidence="3" type="ORF">OOA_11708</name>
</gene>
<dbReference type="EMBL" id="AKKL01000032">
    <property type="protein sequence ID" value="EKT60700.1"/>
    <property type="molecule type" value="Genomic_DNA"/>
</dbReference>
<dbReference type="PANTHER" id="PTHR37089">
    <property type="entry name" value="PROTEIN U-RELATED"/>
    <property type="match status" value="1"/>
</dbReference>
<keyword evidence="4" id="KW-1185">Reference proteome</keyword>
<dbReference type="PANTHER" id="PTHR37089:SF1">
    <property type="entry name" value="MEMBRANE PROTEIN"/>
    <property type="match status" value="1"/>
</dbReference>
<evidence type="ECO:0000259" key="2">
    <source>
        <dbReference type="Pfam" id="PF05229"/>
    </source>
</evidence>